<evidence type="ECO:0000313" key="8">
    <source>
        <dbReference type="EMBL" id="ONH72356.1"/>
    </source>
</evidence>
<feature type="transmembrane region" description="Helical" evidence="5">
    <location>
        <begin position="97"/>
        <end position="119"/>
    </location>
</feature>
<proteinExistence type="predicted"/>
<dbReference type="AlphaFoldDB" id="A0A099NSJ4"/>
<dbReference type="EMBL" id="NHMM01000004">
    <property type="protein sequence ID" value="OUT21866.1"/>
    <property type="molecule type" value="Genomic_DNA"/>
</dbReference>
<name>A0A099NSJ4_PICKU</name>
<evidence type="ECO:0000313" key="9">
    <source>
        <dbReference type="EMBL" id="OUT21866.1"/>
    </source>
</evidence>
<evidence type="ECO:0000313" key="11">
    <source>
        <dbReference type="Proteomes" id="UP000189274"/>
    </source>
</evidence>
<sequence length="143" mass="15929">MESINLEDDTNPCYAVVFKIINLVVAALSVLCGFSELFSRFDYFFQGLFVTGLGVLIGYLEFRIPPKLFTYASSFFSFLGRGCIYMLIAVLNLHGSLVRYIIAFVLLATGILYACLEFVSSVQPPNNMQGETGFSDDMLDDII</sequence>
<dbReference type="VEuPathDB" id="FungiDB:C5L36_0E03910"/>
<keyword evidence="4 5" id="KW-0472">Membrane</keyword>
<feature type="transmembrane region" description="Helical" evidence="5">
    <location>
        <begin position="12"/>
        <end position="31"/>
    </location>
</feature>
<dbReference type="Pfam" id="PF08507">
    <property type="entry name" value="COPI_assoc"/>
    <property type="match status" value="1"/>
</dbReference>
<comment type="subcellular location">
    <subcellularLocation>
        <location evidence="1">Membrane</location>
        <topology evidence="1">Multi-pass membrane protein</topology>
    </subcellularLocation>
</comment>
<dbReference type="PANTHER" id="PTHR28128:SF1">
    <property type="entry name" value="GOLGI APPARATUS MEMBRANE PROTEIN TVP15"/>
    <property type="match status" value="1"/>
</dbReference>
<dbReference type="GO" id="GO:0016192">
    <property type="term" value="P:vesicle-mediated transport"/>
    <property type="evidence" value="ECO:0007669"/>
    <property type="project" value="TreeGrafter"/>
</dbReference>
<feature type="transmembrane region" description="Helical" evidence="5">
    <location>
        <begin position="43"/>
        <end position="62"/>
    </location>
</feature>
<dbReference type="GO" id="GO:0000139">
    <property type="term" value="C:Golgi membrane"/>
    <property type="evidence" value="ECO:0007669"/>
    <property type="project" value="TreeGrafter"/>
</dbReference>
<evidence type="ECO:0000256" key="5">
    <source>
        <dbReference type="SAM" id="Phobius"/>
    </source>
</evidence>
<evidence type="ECO:0000256" key="3">
    <source>
        <dbReference type="ARBA" id="ARBA00022989"/>
    </source>
</evidence>
<evidence type="ECO:0000313" key="10">
    <source>
        <dbReference type="Proteomes" id="UP000029867"/>
    </source>
</evidence>
<keyword evidence="3 5" id="KW-1133">Transmembrane helix</keyword>
<evidence type="ECO:0000313" key="12">
    <source>
        <dbReference type="Proteomes" id="UP000195871"/>
    </source>
</evidence>
<feature type="transmembrane region" description="Helical" evidence="5">
    <location>
        <begin position="69"/>
        <end position="91"/>
    </location>
</feature>
<protein>
    <submittedName>
        <fullName evidence="8">Golgi apparatus membrane protein TVP15</fullName>
    </submittedName>
</protein>
<evidence type="ECO:0000313" key="6">
    <source>
        <dbReference type="EMBL" id="AWU78335.1"/>
    </source>
</evidence>
<evidence type="ECO:0000313" key="13">
    <source>
        <dbReference type="Proteomes" id="UP000249293"/>
    </source>
</evidence>
<evidence type="ECO:0000256" key="2">
    <source>
        <dbReference type="ARBA" id="ARBA00022692"/>
    </source>
</evidence>
<gene>
    <name evidence="8" type="ORF">BOH78_3898</name>
    <name evidence="6" type="ORF">C5L36_0E03910</name>
    <name evidence="9" type="ORF">CAS74_002846</name>
    <name evidence="7" type="ORF">JL09_g5052</name>
</gene>
<reference evidence="11" key="3">
    <citation type="journal article" date="2017" name="Genome Announc.">
        <title>Genome sequences of Cyberlindnera fabianii 65, Pichia kudriavzevii 129, and Saccharomyces cerevisiae 131 isolated from fermented masau fruits in Zimbabwe.</title>
        <authorList>
            <person name="van Rijswijck I.M.H."/>
            <person name="Derks M.F.L."/>
            <person name="Abee T."/>
            <person name="de Ridder D."/>
            <person name="Smid E.J."/>
        </authorList>
    </citation>
    <scope>NUCLEOTIDE SEQUENCE [LARGE SCALE GENOMIC DNA]</scope>
    <source>
        <strain evidence="11">129</strain>
    </source>
</reference>
<keyword evidence="13" id="KW-1185">Reference proteome</keyword>
<dbReference type="EMBL" id="JQFK01000332">
    <property type="protein sequence ID" value="KGK35798.1"/>
    <property type="molecule type" value="Genomic_DNA"/>
</dbReference>
<evidence type="ECO:0000313" key="7">
    <source>
        <dbReference type="EMBL" id="KGK35798.1"/>
    </source>
</evidence>
<dbReference type="EMBL" id="MQVM01000022">
    <property type="protein sequence ID" value="ONH72356.1"/>
    <property type="molecule type" value="Genomic_DNA"/>
</dbReference>
<reference evidence="7" key="2">
    <citation type="submission" date="2014-08" db="EMBL/GenBank/DDBJ databases">
        <title>Exploiting Issatchenkia orientalis SD108 for Succinic Acid Production.</title>
        <authorList>
            <person name="Xiao H."/>
            <person name="Shao Z."/>
            <person name="Jiang Y."/>
            <person name="Dole S."/>
            <person name="Zhao H."/>
        </authorList>
    </citation>
    <scope>NUCLEOTIDE SEQUENCE [LARGE SCALE GENOMIC DNA]</scope>
    <source>
        <strain evidence="7">SD108</strain>
    </source>
</reference>
<reference evidence="8" key="4">
    <citation type="submission" date="2017-01" db="EMBL/GenBank/DDBJ databases">
        <authorList>
            <person name="Mah S.A."/>
            <person name="Swanson W.J."/>
            <person name="Moy G.W."/>
            <person name="Vacquier V.D."/>
        </authorList>
    </citation>
    <scope>NUCLEOTIDE SEQUENCE [LARGE SCALE GENOMIC DNA]</scope>
    <source>
        <strain evidence="8">129</strain>
    </source>
</reference>
<dbReference type="PANTHER" id="PTHR28128">
    <property type="entry name" value="GOLGI APPARATUS MEMBRANE PROTEIN TVP15"/>
    <property type="match status" value="1"/>
</dbReference>
<reference evidence="6 13" key="6">
    <citation type="submission" date="2018-06" db="EMBL/GenBank/DDBJ databases">
        <title>Population genomics shows no distinction between pathogenic Candida krusei and environmental Pichia kudriavzevii: One species, four names.</title>
        <authorList>
            <person name="Douglass A.P."/>
            <person name="Offei B."/>
            <person name="Braun-Galleani S."/>
            <person name="Coughlan A.Y."/>
            <person name="Martos A."/>
            <person name="Ortiz-Merino R.A."/>
            <person name="Byrne K.P."/>
            <person name="Wolfe K.H."/>
        </authorList>
    </citation>
    <scope>NUCLEOTIDE SEQUENCE [LARGE SCALE GENOMIC DNA]</scope>
    <source>
        <strain evidence="6 13">CBS573</strain>
    </source>
</reference>
<reference evidence="10" key="1">
    <citation type="journal article" date="2014" name="Microb. Cell Fact.">
        <title>Exploiting Issatchenkia orientalis SD108 for succinic acid production.</title>
        <authorList>
            <person name="Xiao H."/>
            <person name="Shao Z."/>
            <person name="Jiang Y."/>
            <person name="Dole S."/>
            <person name="Zhao H."/>
        </authorList>
    </citation>
    <scope>NUCLEOTIDE SEQUENCE [LARGE SCALE GENOMIC DNA]</scope>
    <source>
        <strain evidence="10">SD108</strain>
    </source>
</reference>
<keyword evidence="2 5" id="KW-0812">Transmembrane</keyword>
<dbReference type="EMBL" id="CP028777">
    <property type="protein sequence ID" value="AWU78335.1"/>
    <property type="molecule type" value="Genomic_DNA"/>
</dbReference>
<dbReference type="Proteomes" id="UP000189274">
    <property type="component" value="Unassembled WGS sequence"/>
</dbReference>
<evidence type="ECO:0000256" key="4">
    <source>
        <dbReference type="ARBA" id="ARBA00023136"/>
    </source>
</evidence>
<dbReference type="InterPro" id="IPR013714">
    <property type="entry name" value="Golgi_TVP15"/>
</dbReference>
<dbReference type="OrthoDB" id="423534at2759"/>
<reference evidence="9 12" key="5">
    <citation type="submission" date="2017-05" db="EMBL/GenBank/DDBJ databases">
        <title>The Genome Sequence of Candida krusei Ckrusei653.</title>
        <authorList>
            <person name="Cuomo C."/>
            <person name="Forche A."/>
            <person name="Young S."/>
            <person name="Abouelleil A."/>
            <person name="Cao P."/>
            <person name="Chapman S."/>
            <person name="Cusick C."/>
            <person name="Shea T."/>
            <person name="Nusbaum C."/>
            <person name="Birren B."/>
        </authorList>
    </citation>
    <scope>NUCLEOTIDE SEQUENCE [LARGE SCALE GENOMIC DNA]</scope>
    <source>
        <strain evidence="9 12">Ckrusei653</strain>
    </source>
</reference>
<dbReference type="eggNOG" id="ENOG502S6ZT">
    <property type="taxonomic scope" value="Eukaryota"/>
</dbReference>
<dbReference type="Proteomes" id="UP000029867">
    <property type="component" value="Unassembled WGS sequence"/>
</dbReference>
<dbReference type="HOGENOM" id="CLU_120579_0_0_1"/>
<dbReference type="Proteomes" id="UP000195871">
    <property type="component" value="Unassembled WGS sequence"/>
</dbReference>
<organism evidence="7 10">
    <name type="scientific">Pichia kudriavzevii</name>
    <name type="common">Yeast</name>
    <name type="synonym">Issatchenkia orientalis</name>
    <dbReference type="NCBI Taxonomy" id="4909"/>
    <lineage>
        <taxon>Eukaryota</taxon>
        <taxon>Fungi</taxon>
        <taxon>Dikarya</taxon>
        <taxon>Ascomycota</taxon>
        <taxon>Saccharomycotina</taxon>
        <taxon>Pichiomycetes</taxon>
        <taxon>Pichiales</taxon>
        <taxon>Pichiaceae</taxon>
        <taxon>Pichia</taxon>
    </lineage>
</organism>
<evidence type="ECO:0000256" key="1">
    <source>
        <dbReference type="ARBA" id="ARBA00004141"/>
    </source>
</evidence>
<accession>A0A099NSJ4</accession>
<dbReference type="Proteomes" id="UP000249293">
    <property type="component" value="Chromosome 5"/>
</dbReference>